<dbReference type="InterPro" id="IPR025110">
    <property type="entry name" value="AMP-bd_C"/>
</dbReference>
<organism evidence="8 9">
    <name type="scientific">Lineolata rhizophorae</name>
    <dbReference type="NCBI Taxonomy" id="578093"/>
    <lineage>
        <taxon>Eukaryota</taxon>
        <taxon>Fungi</taxon>
        <taxon>Dikarya</taxon>
        <taxon>Ascomycota</taxon>
        <taxon>Pezizomycotina</taxon>
        <taxon>Dothideomycetes</taxon>
        <taxon>Dothideomycetes incertae sedis</taxon>
        <taxon>Lineolatales</taxon>
        <taxon>Lineolataceae</taxon>
        <taxon>Lineolata</taxon>
    </lineage>
</organism>
<keyword evidence="5" id="KW-1133">Transmembrane helix</keyword>
<dbReference type="PANTHER" id="PTHR24096:SF424">
    <property type="entry name" value="ACETYL-COA SYNTHETASE-LIKE PROTEIN-RELATED"/>
    <property type="match status" value="1"/>
</dbReference>
<dbReference type="PANTHER" id="PTHR24096">
    <property type="entry name" value="LONG-CHAIN-FATTY-ACID--COA LIGASE"/>
    <property type="match status" value="1"/>
</dbReference>
<evidence type="ECO:0000256" key="4">
    <source>
        <dbReference type="ARBA" id="ARBA00022840"/>
    </source>
</evidence>
<name>A0A6A6PFQ9_9PEZI</name>
<dbReference type="OrthoDB" id="6509636at2759"/>
<evidence type="ECO:0000259" key="7">
    <source>
        <dbReference type="Pfam" id="PF13193"/>
    </source>
</evidence>
<dbReference type="EMBL" id="MU001670">
    <property type="protein sequence ID" value="KAF2462213.1"/>
    <property type="molecule type" value="Genomic_DNA"/>
</dbReference>
<dbReference type="AlphaFoldDB" id="A0A6A6PFQ9"/>
<dbReference type="GO" id="GO:0005524">
    <property type="term" value="F:ATP binding"/>
    <property type="evidence" value="ECO:0007669"/>
    <property type="project" value="UniProtKB-KW"/>
</dbReference>
<protein>
    <recommendedName>
        <fullName evidence="10">4-coumarate-CoA ligase</fullName>
    </recommendedName>
</protein>
<evidence type="ECO:0000256" key="2">
    <source>
        <dbReference type="ARBA" id="ARBA00006432"/>
    </source>
</evidence>
<evidence type="ECO:0000313" key="9">
    <source>
        <dbReference type="Proteomes" id="UP000799766"/>
    </source>
</evidence>
<dbReference type="PROSITE" id="PS00455">
    <property type="entry name" value="AMP_BINDING"/>
    <property type="match status" value="1"/>
</dbReference>
<feature type="transmembrane region" description="Helical" evidence="5">
    <location>
        <begin position="72"/>
        <end position="96"/>
    </location>
</feature>
<keyword evidence="3" id="KW-0547">Nucleotide-binding</keyword>
<dbReference type="Pfam" id="PF00501">
    <property type="entry name" value="AMP-binding"/>
    <property type="match status" value="1"/>
</dbReference>
<accession>A0A6A6PFQ9</accession>
<dbReference type="FunFam" id="3.40.50.12780:FF:000003">
    <property type="entry name" value="Long-chain-fatty-acid--CoA ligase FadD"/>
    <property type="match status" value="1"/>
</dbReference>
<dbReference type="GO" id="GO:0016405">
    <property type="term" value="F:CoA-ligase activity"/>
    <property type="evidence" value="ECO:0007669"/>
    <property type="project" value="TreeGrafter"/>
</dbReference>
<sequence length="562" mass="62229">MPYRSRWIIDIPNVTLPTYIFTSPNAPLPATPLLIDANRPDTHYLSLSTYRLWSQRLAAGLRAAGLQPGDRVLLFSGNTIFFPVVVLGLSMAGGVFTGANPTYVARELAYQLSDSEARFLIASEESLDVALEAASIAGVGKDRVFVFDDGTQTLEGRGEDDIKRGVRHWSVLLADEETGRRFEWEDDGSEEVVNRTIALNYSSGTTGLPKGVMISHRNYVANTMQSIQFSEQNPDYEAKLARSRLLCFLPMYHAMAQASFVVWKPRCRVPCYIMPKFDFIQMLQNLERFRVTELAVAPPIAVALVKHPATRKYNLSSIESIGSGAAPLGREICAELERMWPEGRINVKQGWGMTELTCMGTNWDPTQYSGSYSVGELAANCEAKIAVDDEGKIEASTDERGEIWFRGPNVMKGYWKKPEATRETISPDGWLKTGDIAFVDENGKFYIVDRKKELIKVKGLQVAPAELEALLLEHPGVADAAVIGVNSEREGEVPRAYVVRSEGSLASAEEIIAFLDSKVSRPKRLAGGVKFLEAIPKNPSGKIQRQKLREMVKAESGTKARL</sequence>
<dbReference type="Gene3D" id="3.40.50.12780">
    <property type="entry name" value="N-terminal domain of ligase-like"/>
    <property type="match status" value="1"/>
</dbReference>
<feature type="domain" description="AMP-binding enzyme C-terminal" evidence="7">
    <location>
        <begin position="466"/>
        <end position="542"/>
    </location>
</feature>
<comment type="pathway">
    <text evidence="1">Siderophore biosynthesis.</text>
</comment>
<proteinExistence type="inferred from homology"/>
<reference evidence="8" key="1">
    <citation type="journal article" date="2020" name="Stud. Mycol.">
        <title>101 Dothideomycetes genomes: a test case for predicting lifestyles and emergence of pathogens.</title>
        <authorList>
            <person name="Haridas S."/>
            <person name="Albert R."/>
            <person name="Binder M."/>
            <person name="Bloem J."/>
            <person name="Labutti K."/>
            <person name="Salamov A."/>
            <person name="Andreopoulos B."/>
            <person name="Baker S."/>
            <person name="Barry K."/>
            <person name="Bills G."/>
            <person name="Bluhm B."/>
            <person name="Cannon C."/>
            <person name="Castanera R."/>
            <person name="Culley D."/>
            <person name="Daum C."/>
            <person name="Ezra D."/>
            <person name="Gonzalez J."/>
            <person name="Henrissat B."/>
            <person name="Kuo A."/>
            <person name="Liang C."/>
            <person name="Lipzen A."/>
            <person name="Lutzoni F."/>
            <person name="Magnuson J."/>
            <person name="Mondo S."/>
            <person name="Nolan M."/>
            <person name="Ohm R."/>
            <person name="Pangilinan J."/>
            <person name="Park H.-J."/>
            <person name="Ramirez L."/>
            <person name="Alfaro M."/>
            <person name="Sun H."/>
            <person name="Tritt A."/>
            <person name="Yoshinaga Y."/>
            <person name="Zwiers L.-H."/>
            <person name="Turgeon B."/>
            <person name="Goodwin S."/>
            <person name="Spatafora J."/>
            <person name="Crous P."/>
            <person name="Grigoriev I."/>
        </authorList>
    </citation>
    <scope>NUCLEOTIDE SEQUENCE</scope>
    <source>
        <strain evidence="8">ATCC 16933</strain>
    </source>
</reference>
<dbReference type="Pfam" id="PF13193">
    <property type="entry name" value="AMP-binding_C"/>
    <property type="match status" value="1"/>
</dbReference>
<keyword evidence="4" id="KW-0067">ATP-binding</keyword>
<evidence type="ECO:0008006" key="10">
    <source>
        <dbReference type="Google" id="ProtNLM"/>
    </source>
</evidence>
<gene>
    <name evidence="8" type="ORF">BDY21DRAFT_277537</name>
</gene>
<comment type="similarity">
    <text evidence="2">Belongs to the ATP-dependent AMP-binding enzyme family.</text>
</comment>
<evidence type="ECO:0000256" key="1">
    <source>
        <dbReference type="ARBA" id="ARBA00004924"/>
    </source>
</evidence>
<evidence type="ECO:0000313" key="8">
    <source>
        <dbReference type="EMBL" id="KAF2462213.1"/>
    </source>
</evidence>
<keyword evidence="5" id="KW-0472">Membrane</keyword>
<evidence type="ECO:0000256" key="5">
    <source>
        <dbReference type="SAM" id="Phobius"/>
    </source>
</evidence>
<dbReference type="CDD" id="cd05911">
    <property type="entry name" value="Firefly_Luc_like"/>
    <property type="match status" value="1"/>
</dbReference>
<dbReference type="InterPro" id="IPR042099">
    <property type="entry name" value="ANL_N_sf"/>
</dbReference>
<dbReference type="InterPro" id="IPR020845">
    <property type="entry name" value="AMP-binding_CS"/>
</dbReference>
<dbReference type="InterPro" id="IPR000873">
    <property type="entry name" value="AMP-dep_synth/lig_dom"/>
</dbReference>
<feature type="domain" description="AMP-dependent synthetase/ligase" evidence="6">
    <location>
        <begin position="41"/>
        <end position="415"/>
    </location>
</feature>
<keyword evidence="9" id="KW-1185">Reference proteome</keyword>
<evidence type="ECO:0000259" key="6">
    <source>
        <dbReference type="Pfam" id="PF00501"/>
    </source>
</evidence>
<evidence type="ECO:0000256" key="3">
    <source>
        <dbReference type="ARBA" id="ARBA00022741"/>
    </source>
</evidence>
<dbReference type="Proteomes" id="UP000799766">
    <property type="component" value="Unassembled WGS sequence"/>
</dbReference>
<dbReference type="InterPro" id="IPR045851">
    <property type="entry name" value="AMP-bd_C_sf"/>
</dbReference>
<keyword evidence="5" id="KW-0812">Transmembrane</keyword>
<dbReference type="FunFam" id="3.30.300.30:FF:000007">
    <property type="entry name" value="4-coumarate--CoA ligase 2"/>
    <property type="match status" value="1"/>
</dbReference>
<dbReference type="Gene3D" id="3.30.300.30">
    <property type="match status" value="1"/>
</dbReference>
<dbReference type="SUPFAM" id="SSF56801">
    <property type="entry name" value="Acetyl-CoA synthetase-like"/>
    <property type="match status" value="1"/>
</dbReference>